<gene>
    <name evidence="12" type="ORF">H4W31_002621</name>
</gene>
<evidence type="ECO:0000256" key="4">
    <source>
        <dbReference type="ARBA" id="ARBA00022679"/>
    </source>
</evidence>
<dbReference type="PANTHER" id="PTHR24421">
    <property type="entry name" value="NITRATE/NITRITE SENSOR PROTEIN NARX-RELATED"/>
    <property type="match status" value="1"/>
</dbReference>
<dbReference type="RefSeq" id="WP_192766913.1">
    <property type="nucleotide sequence ID" value="NZ_JADBEB010000001.1"/>
</dbReference>
<dbReference type="EMBL" id="JADBEB010000001">
    <property type="protein sequence ID" value="MBE1486983.1"/>
    <property type="molecule type" value="Genomic_DNA"/>
</dbReference>
<dbReference type="GO" id="GO:0016020">
    <property type="term" value="C:membrane"/>
    <property type="evidence" value="ECO:0007669"/>
    <property type="project" value="InterPro"/>
</dbReference>
<feature type="transmembrane region" description="Helical" evidence="9">
    <location>
        <begin position="335"/>
        <end position="354"/>
    </location>
</feature>
<evidence type="ECO:0000256" key="9">
    <source>
        <dbReference type="SAM" id="Phobius"/>
    </source>
</evidence>
<sequence length="651" mass="69958">MLRRQGIAFVRNLALLGLGLVGLAMSVLLIVAATLVVPYLPAARVAKRLADLGRRLTGSWGGLPVEVERRPGPPAPERWADGWYVHENELYKSPRLPAYLLELAWRSEDPALLREWLWLHLTPFVGGLAVLVPPTLATAGVGLGTLGLAGGAAPVVGAPSPAWAVPVGLALVALGFALAPMALRLHARWSRLLLGPSAQFWWTGSRAARWLRKGSDDTWHGGGLSGLGFAALGGTLLNLVTLLVAWGGLSPQVSHLTRPLVSRYRRYAGTWAGVTIAEPYRPLPELPVPDEDGRYRIGRTLYTDREAAVRVQRYQWWFGDPATWRDQLWAATSPLLGVLGLVPAALVGLGLYGLVGQPLSWVPWAVPLGVFSGEWITPWYLWYGVTRLWPDLGWIPGWASPFVGLAMAGLGMLLAPAMLRLRLRYDRLLLAPTRSASLAHRVDQLTETRADAIDSQAAELRRIERDLHDGAQARLIAVGLSLAGVERLIEEDPAAARALVAQARQASATALTELRDLVRGIHPPVLAERGLPDALRAVALDNPVPVRVTGQLPGRLEPPVESAAYFCALEALANATRHAGASTVEIDITYTGTALRITVADDGRGGADPARGSGLRGVQRRLGTFDGVLRLDSPVGGPTLVTVEIPCPMPG</sequence>
<dbReference type="EC" id="2.7.13.3" evidence="2"/>
<dbReference type="Gene3D" id="3.30.565.10">
    <property type="entry name" value="Histidine kinase-like ATPase, C-terminal domain"/>
    <property type="match status" value="1"/>
</dbReference>
<reference evidence="12" key="1">
    <citation type="submission" date="2020-10" db="EMBL/GenBank/DDBJ databases">
        <title>Sequencing the genomes of 1000 actinobacteria strains.</title>
        <authorList>
            <person name="Klenk H.-P."/>
        </authorList>
    </citation>
    <scope>NUCLEOTIDE SEQUENCE</scope>
    <source>
        <strain evidence="12">DSM 46832</strain>
    </source>
</reference>
<keyword evidence="9" id="KW-0812">Transmembrane</keyword>
<keyword evidence="13" id="KW-1185">Reference proteome</keyword>
<keyword evidence="7" id="KW-0067">ATP-binding</keyword>
<keyword evidence="6 12" id="KW-0418">Kinase</keyword>
<feature type="transmembrane region" description="Helical" evidence="9">
    <location>
        <begin position="361"/>
        <end position="382"/>
    </location>
</feature>
<dbReference type="Pfam" id="PF02518">
    <property type="entry name" value="HATPase_c"/>
    <property type="match status" value="1"/>
</dbReference>
<keyword evidence="8" id="KW-0902">Two-component regulatory system</keyword>
<evidence type="ECO:0000313" key="13">
    <source>
        <dbReference type="Proteomes" id="UP000649753"/>
    </source>
</evidence>
<evidence type="ECO:0000259" key="10">
    <source>
        <dbReference type="Pfam" id="PF02518"/>
    </source>
</evidence>
<protein>
    <recommendedName>
        <fullName evidence="2">histidine kinase</fullName>
        <ecNumber evidence="2">2.7.13.3</ecNumber>
    </recommendedName>
</protein>
<feature type="transmembrane region" description="Helical" evidence="9">
    <location>
        <begin position="163"/>
        <end position="183"/>
    </location>
</feature>
<evidence type="ECO:0000313" key="12">
    <source>
        <dbReference type="EMBL" id="MBE1486983.1"/>
    </source>
</evidence>
<feature type="domain" description="Histidine kinase/HSP90-like ATPase" evidence="10">
    <location>
        <begin position="567"/>
        <end position="647"/>
    </location>
</feature>
<dbReference type="GO" id="GO:0005524">
    <property type="term" value="F:ATP binding"/>
    <property type="evidence" value="ECO:0007669"/>
    <property type="project" value="UniProtKB-KW"/>
</dbReference>
<dbReference type="Gene3D" id="1.20.5.1930">
    <property type="match status" value="1"/>
</dbReference>
<dbReference type="GO" id="GO:0046983">
    <property type="term" value="F:protein dimerization activity"/>
    <property type="evidence" value="ECO:0007669"/>
    <property type="project" value="InterPro"/>
</dbReference>
<dbReference type="InterPro" id="IPR011712">
    <property type="entry name" value="Sig_transdc_His_kin_sub3_dim/P"/>
</dbReference>
<keyword evidence="9" id="KW-1133">Transmembrane helix</keyword>
<evidence type="ECO:0000259" key="11">
    <source>
        <dbReference type="Pfam" id="PF07730"/>
    </source>
</evidence>
<keyword evidence="4" id="KW-0808">Transferase</keyword>
<evidence type="ECO:0000256" key="3">
    <source>
        <dbReference type="ARBA" id="ARBA00022553"/>
    </source>
</evidence>
<accession>A0A927M7W3</accession>
<dbReference type="InterPro" id="IPR050482">
    <property type="entry name" value="Sensor_HK_TwoCompSys"/>
</dbReference>
<keyword evidence="3" id="KW-0597">Phosphoprotein</keyword>
<dbReference type="InterPro" id="IPR036890">
    <property type="entry name" value="HATPase_C_sf"/>
</dbReference>
<feature type="transmembrane region" description="Helical" evidence="9">
    <location>
        <begin position="402"/>
        <end position="419"/>
    </location>
</feature>
<feature type="domain" description="Signal transduction histidine kinase subgroup 3 dimerisation and phosphoacceptor" evidence="11">
    <location>
        <begin position="459"/>
        <end position="526"/>
    </location>
</feature>
<dbReference type="Pfam" id="PF07730">
    <property type="entry name" value="HisKA_3"/>
    <property type="match status" value="1"/>
</dbReference>
<evidence type="ECO:0000256" key="1">
    <source>
        <dbReference type="ARBA" id="ARBA00000085"/>
    </source>
</evidence>
<comment type="caution">
    <text evidence="12">The sequence shown here is derived from an EMBL/GenBank/DDBJ whole genome shotgun (WGS) entry which is preliminary data.</text>
</comment>
<dbReference type="Proteomes" id="UP000649753">
    <property type="component" value="Unassembled WGS sequence"/>
</dbReference>
<evidence type="ECO:0000256" key="8">
    <source>
        <dbReference type="ARBA" id="ARBA00023012"/>
    </source>
</evidence>
<comment type="catalytic activity">
    <reaction evidence="1">
        <text>ATP + protein L-histidine = ADP + protein N-phospho-L-histidine.</text>
        <dbReference type="EC" id="2.7.13.3"/>
    </reaction>
</comment>
<dbReference type="SUPFAM" id="SSF55874">
    <property type="entry name" value="ATPase domain of HSP90 chaperone/DNA topoisomerase II/histidine kinase"/>
    <property type="match status" value="1"/>
</dbReference>
<organism evidence="12 13">
    <name type="scientific">Plantactinospora soyae</name>
    <dbReference type="NCBI Taxonomy" id="1544732"/>
    <lineage>
        <taxon>Bacteria</taxon>
        <taxon>Bacillati</taxon>
        <taxon>Actinomycetota</taxon>
        <taxon>Actinomycetes</taxon>
        <taxon>Micromonosporales</taxon>
        <taxon>Micromonosporaceae</taxon>
        <taxon>Plantactinospora</taxon>
    </lineage>
</organism>
<dbReference type="PANTHER" id="PTHR24421:SF10">
    <property type="entry name" value="NITRATE_NITRITE SENSOR PROTEIN NARQ"/>
    <property type="match status" value="1"/>
</dbReference>
<evidence type="ECO:0000256" key="7">
    <source>
        <dbReference type="ARBA" id="ARBA00022840"/>
    </source>
</evidence>
<keyword evidence="9" id="KW-0472">Membrane</keyword>
<dbReference type="InterPro" id="IPR003594">
    <property type="entry name" value="HATPase_dom"/>
</dbReference>
<feature type="transmembrane region" description="Helical" evidence="9">
    <location>
        <begin position="227"/>
        <end position="249"/>
    </location>
</feature>
<evidence type="ECO:0000256" key="5">
    <source>
        <dbReference type="ARBA" id="ARBA00022741"/>
    </source>
</evidence>
<keyword evidence="5" id="KW-0547">Nucleotide-binding</keyword>
<evidence type="ECO:0000256" key="6">
    <source>
        <dbReference type="ARBA" id="ARBA00022777"/>
    </source>
</evidence>
<name>A0A927M7W3_9ACTN</name>
<dbReference type="CDD" id="cd16917">
    <property type="entry name" value="HATPase_UhpB-NarQ-NarX-like"/>
    <property type="match status" value="1"/>
</dbReference>
<proteinExistence type="predicted"/>
<evidence type="ECO:0000256" key="2">
    <source>
        <dbReference type="ARBA" id="ARBA00012438"/>
    </source>
</evidence>
<dbReference type="AlphaFoldDB" id="A0A927M7W3"/>
<dbReference type="GO" id="GO:0000155">
    <property type="term" value="F:phosphorelay sensor kinase activity"/>
    <property type="evidence" value="ECO:0007669"/>
    <property type="project" value="InterPro"/>
</dbReference>
<feature type="transmembrane region" description="Helical" evidence="9">
    <location>
        <begin position="12"/>
        <end position="40"/>
    </location>
</feature>